<feature type="compositionally biased region" description="Basic and acidic residues" evidence="2">
    <location>
        <begin position="18"/>
        <end position="46"/>
    </location>
</feature>
<feature type="compositionally biased region" description="Basic and acidic residues" evidence="2">
    <location>
        <begin position="186"/>
        <end position="199"/>
    </location>
</feature>
<dbReference type="EMBL" id="JARBDR010000918">
    <property type="protein sequence ID" value="KAJ8302310.1"/>
    <property type="molecule type" value="Genomic_DNA"/>
</dbReference>
<gene>
    <name evidence="3" type="ORF">KUTeg_021297</name>
</gene>
<feature type="compositionally biased region" description="Acidic residues" evidence="2">
    <location>
        <begin position="390"/>
        <end position="405"/>
    </location>
</feature>
<evidence type="ECO:0000256" key="1">
    <source>
        <dbReference type="ARBA" id="ARBA00022884"/>
    </source>
</evidence>
<reference evidence="3 4" key="1">
    <citation type="submission" date="2022-12" db="EMBL/GenBank/DDBJ databases">
        <title>Chromosome-level genome of Tegillarca granosa.</title>
        <authorList>
            <person name="Kim J."/>
        </authorList>
    </citation>
    <scope>NUCLEOTIDE SEQUENCE [LARGE SCALE GENOMIC DNA]</scope>
    <source>
        <strain evidence="3">Teg-2019</strain>
        <tissue evidence="3">Adductor muscle</tissue>
    </source>
</reference>
<dbReference type="PANTHER" id="PTHR48029:SF1">
    <property type="entry name" value="NUCLEOLAR PROTEIN 8"/>
    <property type="match status" value="1"/>
</dbReference>
<comment type="caution">
    <text evidence="3">The sequence shown here is derived from an EMBL/GenBank/DDBJ whole genome shotgun (WGS) entry which is preliminary data.</text>
</comment>
<feature type="region of interest" description="Disordered" evidence="2">
    <location>
        <begin position="1"/>
        <end position="52"/>
    </location>
</feature>
<protein>
    <recommendedName>
        <fullName evidence="5">Nucleolar protein 8</fullName>
    </recommendedName>
</protein>
<evidence type="ECO:0008006" key="5">
    <source>
        <dbReference type="Google" id="ProtNLM"/>
    </source>
</evidence>
<feature type="compositionally biased region" description="Acidic residues" evidence="2">
    <location>
        <begin position="200"/>
        <end position="209"/>
    </location>
</feature>
<keyword evidence="1" id="KW-0694">RNA-binding</keyword>
<name>A0ABQ9EFU6_TEGGR</name>
<dbReference type="Proteomes" id="UP001217089">
    <property type="component" value="Unassembled WGS sequence"/>
</dbReference>
<feature type="region of interest" description="Disordered" evidence="2">
    <location>
        <begin position="260"/>
        <end position="307"/>
    </location>
</feature>
<proteinExistence type="predicted"/>
<evidence type="ECO:0000313" key="4">
    <source>
        <dbReference type="Proteomes" id="UP001217089"/>
    </source>
</evidence>
<feature type="compositionally biased region" description="Basic and acidic residues" evidence="2">
    <location>
        <begin position="159"/>
        <end position="170"/>
    </location>
</feature>
<evidence type="ECO:0000313" key="3">
    <source>
        <dbReference type="EMBL" id="KAJ8302310.1"/>
    </source>
</evidence>
<accession>A0ABQ9EFU6</accession>
<feature type="region of interest" description="Disordered" evidence="2">
    <location>
        <begin position="84"/>
        <end position="227"/>
    </location>
</feature>
<feature type="compositionally biased region" description="Low complexity" evidence="2">
    <location>
        <begin position="88"/>
        <end position="116"/>
    </location>
</feature>
<organism evidence="3 4">
    <name type="scientific">Tegillarca granosa</name>
    <name type="common">Malaysian cockle</name>
    <name type="synonym">Anadara granosa</name>
    <dbReference type="NCBI Taxonomy" id="220873"/>
    <lineage>
        <taxon>Eukaryota</taxon>
        <taxon>Metazoa</taxon>
        <taxon>Spiralia</taxon>
        <taxon>Lophotrochozoa</taxon>
        <taxon>Mollusca</taxon>
        <taxon>Bivalvia</taxon>
        <taxon>Autobranchia</taxon>
        <taxon>Pteriomorphia</taxon>
        <taxon>Arcoida</taxon>
        <taxon>Arcoidea</taxon>
        <taxon>Arcidae</taxon>
        <taxon>Tegillarca</taxon>
    </lineage>
</organism>
<feature type="compositionally biased region" description="Polar residues" evidence="2">
    <location>
        <begin position="1"/>
        <end position="12"/>
    </location>
</feature>
<feature type="region of interest" description="Disordered" evidence="2">
    <location>
        <begin position="388"/>
        <end position="411"/>
    </location>
</feature>
<evidence type="ECO:0000256" key="2">
    <source>
        <dbReference type="SAM" id="MobiDB-lite"/>
    </source>
</evidence>
<sequence>MSVIQQDKNPSLMTEKVNTAEKVKKEHTGPDANKKRLESLKQRKMENQSQKTAIKEALASVDKINTVNKKIVFDSDSEEEVITNINIQSSNRQTQSSSSSSPSSSTSSSSSSTDDNSSSDEDGEKNKSTDKKGQVQTAKKPALFEESSDSDDTSSSSSNHDDMFRIRPQFEGKSGNKLMALQSRFGNDDRFKLDERFAESSEDDSDNDDETGRGDKDTEINEDTERSRTLKILQEVVGDKAIINTDKKDRKKQMFKDISALQFDPSKEGHTHFVVNQEIKSKPDKSKDRKKKKDNIAEKDEPVEETPVVGREKFYEVTDSLRQAFVQKETEEDNKQKSFSLLAAFGRTEDADDDKMDEHIDNRDTEMKIIVGGNKNIFPWQDKKFKYDSSDTEDEHSDMETDNESENERSVDDKVKPVVFGTKRHTFFFTEDDSRIKDGIAFFWRKEDIEVIREKWLEKRPYLIEAYRNKHKRLSRKHRINNRFKSQQRKK</sequence>
<feature type="compositionally biased region" description="Basic and acidic residues" evidence="2">
    <location>
        <begin position="124"/>
        <end position="133"/>
    </location>
</feature>
<feature type="compositionally biased region" description="Basic and acidic residues" evidence="2">
    <location>
        <begin position="210"/>
        <end position="227"/>
    </location>
</feature>
<keyword evidence="4" id="KW-1185">Reference proteome</keyword>
<dbReference type="PANTHER" id="PTHR48029">
    <property type="entry name" value="NUCLEOLAR PROTEIN 8"/>
    <property type="match status" value="1"/>
</dbReference>